<sequence>MKKKIEVLINRLKLAVRKHPVEVVLSVVFSLAGCVYFEYAFGYSFLAAPLAYFPVLFLITYMLNGLTVQHKLRPLYFLSAFFFIPFLWLDKDEIWQPTYLVSLIVVQLLYLVSGWKRDNDEFVRVGLRYVKSLLSAGLLAGIAYLLAISIYTSIQYIFEIWENSYRSFYTDSAYLLFMCGMPLLFLMFNQEREEKEESRNRLFEVLLNYVLSPALLIYAVILYLYFIKVAVLWSLPKGAVAYIVVSFVSVTFILKGCQVFLTKRYYDWFYKQASFAVLPALVMYWVGACYRINEYGFTEPRVYLVVVGLILTCLAVLFFTKRYGRYLYASCLAIVFLSVVTYIPGITAKDIERISQTGRDNYPPEDKRYDYQAYLEIDNGEPVDISGYQFLMPVAGYKNPDKMWTTTERDTFYLFNHKGDTIYQESLTTFWNNQLAKAGLTPYDSVPEKMFPVLLEFDMDSAKLVFNTINLYRNAPDSAYRISYFNPNYYLKKK</sequence>
<dbReference type="PROSITE" id="PS51257">
    <property type="entry name" value="PROKAR_LIPOPROTEIN"/>
    <property type="match status" value="1"/>
</dbReference>
<dbReference type="Pfam" id="PF13687">
    <property type="entry name" value="DUF4153"/>
    <property type="match status" value="1"/>
</dbReference>
<feature type="transmembrane region" description="Helical" evidence="1">
    <location>
        <begin position="172"/>
        <end position="190"/>
    </location>
</feature>
<feature type="transmembrane region" description="Helical" evidence="1">
    <location>
        <begin position="326"/>
        <end position="345"/>
    </location>
</feature>
<dbReference type="Proteomes" id="UP000033047">
    <property type="component" value="Unassembled WGS sequence"/>
</dbReference>
<protein>
    <recommendedName>
        <fullName evidence="4">DUF4153 domain-containing protein</fullName>
    </recommendedName>
</protein>
<evidence type="ECO:0008006" key="4">
    <source>
        <dbReference type="Google" id="ProtNLM"/>
    </source>
</evidence>
<keyword evidence="1" id="KW-0472">Membrane</keyword>
<feature type="transmembrane region" description="Helical" evidence="1">
    <location>
        <begin position="133"/>
        <end position="152"/>
    </location>
</feature>
<proteinExistence type="predicted"/>
<feature type="transmembrane region" description="Helical" evidence="1">
    <location>
        <begin position="273"/>
        <end position="290"/>
    </location>
</feature>
<name>A0A0F5IKJ5_9BACT</name>
<feature type="transmembrane region" description="Helical" evidence="1">
    <location>
        <begin position="302"/>
        <end position="319"/>
    </location>
</feature>
<dbReference type="EMBL" id="AQHV01000028">
    <property type="protein sequence ID" value="KKB45642.1"/>
    <property type="molecule type" value="Genomic_DNA"/>
</dbReference>
<keyword evidence="1" id="KW-0812">Transmembrane</keyword>
<feature type="transmembrane region" description="Helical" evidence="1">
    <location>
        <begin position="45"/>
        <end position="63"/>
    </location>
</feature>
<feature type="transmembrane region" description="Helical" evidence="1">
    <location>
        <begin position="21"/>
        <end position="39"/>
    </location>
</feature>
<feature type="transmembrane region" description="Helical" evidence="1">
    <location>
        <begin position="202"/>
        <end position="227"/>
    </location>
</feature>
<feature type="transmembrane region" description="Helical" evidence="1">
    <location>
        <begin position="239"/>
        <end position="261"/>
    </location>
</feature>
<dbReference type="STRING" id="927665.HMPREF1535_04926"/>
<dbReference type="RefSeq" id="WP_046147841.1">
    <property type="nucleotide sequence ID" value="NZ_KQ033914.1"/>
</dbReference>
<dbReference type="PATRIC" id="fig|927665.4.peg.5053"/>
<dbReference type="AlphaFoldDB" id="A0A0F5IKJ5"/>
<feature type="transmembrane region" description="Helical" evidence="1">
    <location>
        <begin position="72"/>
        <end position="88"/>
    </location>
</feature>
<organism evidence="2 3">
    <name type="scientific">Parabacteroides goldsteinii DSM 19448 = WAL 12034</name>
    <dbReference type="NCBI Taxonomy" id="927665"/>
    <lineage>
        <taxon>Bacteria</taxon>
        <taxon>Pseudomonadati</taxon>
        <taxon>Bacteroidota</taxon>
        <taxon>Bacteroidia</taxon>
        <taxon>Bacteroidales</taxon>
        <taxon>Tannerellaceae</taxon>
        <taxon>Parabacteroides</taxon>
    </lineage>
</organism>
<evidence type="ECO:0000313" key="3">
    <source>
        <dbReference type="Proteomes" id="UP000033047"/>
    </source>
</evidence>
<reference evidence="2 3" key="1">
    <citation type="submission" date="2013-04" db="EMBL/GenBank/DDBJ databases">
        <title>The Genome Sequence of Parabacteroides goldsteinii DSM 19448.</title>
        <authorList>
            <consortium name="The Broad Institute Genomics Platform"/>
            <person name="Earl A."/>
            <person name="Ward D."/>
            <person name="Feldgarden M."/>
            <person name="Gevers D."/>
            <person name="Martens E."/>
            <person name="Sakamoto M."/>
            <person name="Benno Y."/>
            <person name="Song Y."/>
            <person name="Liu C."/>
            <person name="Lee J."/>
            <person name="Bolanos M."/>
            <person name="Vaisanen M.L."/>
            <person name="Finegold S.M."/>
            <person name="Walker B."/>
            <person name="Young S."/>
            <person name="Zeng Q."/>
            <person name="Gargeya S."/>
            <person name="Fitzgerald M."/>
            <person name="Haas B."/>
            <person name="Abouelleil A."/>
            <person name="Allen A.W."/>
            <person name="Alvarado L."/>
            <person name="Arachchi H.M."/>
            <person name="Berlin A.M."/>
            <person name="Chapman S.B."/>
            <person name="Gainer-Dewar J."/>
            <person name="Goldberg J."/>
            <person name="Griggs A."/>
            <person name="Gujja S."/>
            <person name="Hansen M."/>
            <person name="Howarth C."/>
            <person name="Imamovic A."/>
            <person name="Ireland A."/>
            <person name="Larimer J."/>
            <person name="McCowan C."/>
            <person name="Murphy C."/>
            <person name="Pearson M."/>
            <person name="Poon T.W."/>
            <person name="Priest M."/>
            <person name="Roberts A."/>
            <person name="Saif S."/>
            <person name="Shea T."/>
            <person name="Sisk P."/>
            <person name="Sykes S."/>
            <person name="Wortman J."/>
            <person name="Nusbaum C."/>
            <person name="Birren B."/>
        </authorList>
    </citation>
    <scope>NUCLEOTIDE SEQUENCE [LARGE SCALE GENOMIC DNA]</scope>
    <source>
        <strain evidence="2 3">DSM 19448</strain>
    </source>
</reference>
<dbReference type="HOGENOM" id="CLU_034442_0_0_10"/>
<comment type="caution">
    <text evidence="2">The sequence shown here is derived from an EMBL/GenBank/DDBJ whole genome shotgun (WGS) entry which is preliminary data.</text>
</comment>
<dbReference type="InterPro" id="IPR025291">
    <property type="entry name" value="DUF4153"/>
</dbReference>
<keyword evidence="1" id="KW-1133">Transmembrane helix</keyword>
<evidence type="ECO:0000256" key="1">
    <source>
        <dbReference type="SAM" id="Phobius"/>
    </source>
</evidence>
<accession>A0A0F5IKJ5</accession>
<feature type="transmembrane region" description="Helical" evidence="1">
    <location>
        <begin position="94"/>
        <end position="112"/>
    </location>
</feature>
<gene>
    <name evidence="2" type="ORF">HMPREF1535_04926</name>
</gene>
<evidence type="ECO:0000313" key="2">
    <source>
        <dbReference type="EMBL" id="KKB45642.1"/>
    </source>
</evidence>